<dbReference type="EMBL" id="LSBJ02000001">
    <property type="protein sequence ID" value="OAQ61003.1"/>
    <property type="molecule type" value="Genomic_DNA"/>
</dbReference>
<evidence type="ECO:0000313" key="4">
    <source>
        <dbReference type="Proteomes" id="UP000078397"/>
    </source>
</evidence>
<dbReference type="GeneID" id="28845748"/>
<keyword evidence="4" id="KW-1185">Reference proteome</keyword>
<dbReference type="KEGG" id="pchm:VFPPC_02029"/>
<accession>A0A179F770</accession>
<reference evidence="3 4" key="1">
    <citation type="journal article" date="2016" name="PLoS Pathog.">
        <title>Biosynthesis of antibiotic leucinostatins in bio-control fungus Purpureocillium lilacinum and their inhibition on phytophthora revealed by genome mining.</title>
        <authorList>
            <person name="Wang G."/>
            <person name="Liu Z."/>
            <person name="Lin R."/>
            <person name="Li E."/>
            <person name="Mao Z."/>
            <person name="Ling J."/>
            <person name="Yang Y."/>
            <person name="Yin W.B."/>
            <person name="Xie B."/>
        </authorList>
    </citation>
    <scope>NUCLEOTIDE SEQUENCE [LARGE SCALE GENOMIC DNA]</scope>
    <source>
        <strain evidence="3">170</strain>
    </source>
</reference>
<dbReference type="STRING" id="1380566.A0A179F770"/>
<feature type="compositionally biased region" description="Polar residues" evidence="2">
    <location>
        <begin position="218"/>
        <end position="227"/>
    </location>
</feature>
<evidence type="ECO:0000313" key="3">
    <source>
        <dbReference type="EMBL" id="OAQ61003.1"/>
    </source>
</evidence>
<sequence length="322" mass="35524">MSGAVGTPPSPSPSRRRVSLSIPTDENPRTSAAYEYDDEVPARTQYNTELNKARDECDRYKVLLDQAYAEIDRYKKLLEQPYGECDRCKKVAEQANKKLLEEQKKQDGLTLRLATCEEENAVLVRELRQSRNETAELQELNYVLEASLGGAGGVPPAAPSPAFVGATTVLPERTKSSHKSSKKEHREERGHKKDKSREMKEQKAEKERLKGRFEEKPTSASASNGQRLNFIEGWGSRLGAGAGVPVPGASPMQPTVRPNRISSTQVPAMSRGFKDVAYSTVPRTAGRPMSSGMYGAGHGASYPPASEDDYENGNYQPFPMTR</sequence>
<dbReference type="Proteomes" id="UP000078397">
    <property type="component" value="Unassembled WGS sequence"/>
</dbReference>
<comment type="caution">
    <text evidence="3">The sequence shown here is derived from an EMBL/GenBank/DDBJ whole genome shotgun (WGS) entry which is preliminary data.</text>
</comment>
<feature type="coiled-coil region" evidence="1">
    <location>
        <begin position="43"/>
        <end position="140"/>
    </location>
</feature>
<organism evidence="3 4">
    <name type="scientific">Pochonia chlamydosporia 170</name>
    <dbReference type="NCBI Taxonomy" id="1380566"/>
    <lineage>
        <taxon>Eukaryota</taxon>
        <taxon>Fungi</taxon>
        <taxon>Dikarya</taxon>
        <taxon>Ascomycota</taxon>
        <taxon>Pezizomycotina</taxon>
        <taxon>Sordariomycetes</taxon>
        <taxon>Hypocreomycetidae</taxon>
        <taxon>Hypocreales</taxon>
        <taxon>Clavicipitaceae</taxon>
        <taxon>Pochonia</taxon>
    </lineage>
</organism>
<dbReference type="AlphaFoldDB" id="A0A179F770"/>
<name>A0A179F770_METCM</name>
<proteinExistence type="predicted"/>
<evidence type="ECO:0000256" key="2">
    <source>
        <dbReference type="SAM" id="MobiDB-lite"/>
    </source>
</evidence>
<keyword evidence="1" id="KW-0175">Coiled coil</keyword>
<feature type="compositionally biased region" description="Basic and acidic residues" evidence="2">
    <location>
        <begin position="184"/>
        <end position="217"/>
    </location>
</feature>
<feature type="region of interest" description="Disordered" evidence="2">
    <location>
        <begin position="1"/>
        <end position="35"/>
    </location>
</feature>
<dbReference type="RefSeq" id="XP_018138812.1">
    <property type="nucleotide sequence ID" value="XM_018281754.1"/>
</dbReference>
<dbReference type="OrthoDB" id="4939498at2759"/>
<evidence type="ECO:0000256" key="1">
    <source>
        <dbReference type="SAM" id="Coils"/>
    </source>
</evidence>
<feature type="region of interest" description="Disordered" evidence="2">
    <location>
        <begin position="283"/>
        <end position="322"/>
    </location>
</feature>
<gene>
    <name evidence="3" type="ORF">VFPPC_02029</name>
</gene>
<feature type="region of interest" description="Disordered" evidence="2">
    <location>
        <begin position="168"/>
        <end position="228"/>
    </location>
</feature>
<protein>
    <submittedName>
        <fullName evidence="3">Leucine-rich repeats of kinetochore protein cenp-F/LEK1 domain-containing protein</fullName>
    </submittedName>
</protein>